<accession>A0A919KBH5</accession>
<dbReference type="InterPro" id="IPR000719">
    <property type="entry name" value="Prot_kinase_dom"/>
</dbReference>
<dbReference type="PANTHER" id="PTHR45138">
    <property type="entry name" value="REGULATORY COMPONENTS OF SENSORY TRANSDUCTION SYSTEM"/>
    <property type="match status" value="1"/>
</dbReference>
<dbReference type="Pfam" id="PF00069">
    <property type="entry name" value="Pkinase"/>
    <property type="match status" value="1"/>
</dbReference>
<evidence type="ECO:0000313" key="4">
    <source>
        <dbReference type="EMBL" id="GIF02109.1"/>
    </source>
</evidence>
<dbReference type="EMBL" id="BOMV01000120">
    <property type="protein sequence ID" value="GIF02109.1"/>
    <property type="molecule type" value="Genomic_DNA"/>
</dbReference>
<dbReference type="SMART" id="SM00220">
    <property type="entry name" value="S_TKc"/>
    <property type="match status" value="1"/>
</dbReference>
<dbReference type="SUPFAM" id="SSF55781">
    <property type="entry name" value="GAF domain-like"/>
    <property type="match status" value="2"/>
</dbReference>
<keyword evidence="5" id="KW-1185">Reference proteome</keyword>
<dbReference type="Pfam" id="PF00990">
    <property type="entry name" value="GGDEF"/>
    <property type="match status" value="1"/>
</dbReference>
<dbReference type="SUPFAM" id="SSF52540">
    <property type="entry name" value="P-loop containing nucleoside triphosphate hydrolases"/>
    <property type="match status" value="1"/>
</dbReference>
<dbReference type="CDD" id="cd01949">
    <property type="entry name" value="GGDEF"/>
    <property type="match status" value="1"/>
</dbReference>
<dbReference type="Proteomes" id="UP000636960">
    <property type="component" value="Unassembled WGS sequence"/>
</dbReference>
<comment type="subcellular location">
    <subcellularLocation>
        <location evidence="1">Membrane</location>
        <topology evidence="1">Single-pass membrane protein</topology>
    </subcellularLocation>
</comment>
<evidence type="ECO:0000259" key="3">
    <source>
        <dbReference type="PROSITE" id="PS50887"/>
    </source>
</evidence>
<dbReference type="GO" id="GO:1902201">
    <property type="term" value="P:negative regulation of bacterial-type flagellum-dependent cell motility"/>
    <property type="evidence" value="ECO:0007669"/>
    <property type="project" value="TreeGrafter"/>
</dbReference>
<dbReference type="InterPro" id="IPR000160">
    <property type="entry name" value="GGDEF_dom"/>
</dbReference>
<dbReference type="InterPro" id="IPR043128">
    <property type="entry name" value="Rev_trsase/Diguanyl_cyclase"/>
</dbReference>
<name>A0A919KBH5_9ACTN</name>
<dbReference type="SMART" id="SM00267">
    <property type="entry name" value="GGDEF"/>
    <property type="match status" value="1"/>
</dbReference>
<dbReference type="PROSITE" id="PS00108">
    <property type="entry name" value="PROTEIN_KINASE_ST"/>
    <property type="match status" value="1"/>
</dbReference>
<dbReference type="PROSITE" id="PS50011">
    <property type="entry name" value="PROTEIN_KINASE_DOM"/>
    <property type="match status" value="1"/>
</dbReference>
<dbReference type="InterPro" id="IPR041664">
    <property type="entry name" value="AAA_16"/>
</dbReference>
<dbReference type="InterPro" id="IPR027417">
    <property type="entry name" value="P-loop_NTPase"/>
</dbReference>
<dbReference type="PANTHER" id="PTHR45138:SF24">
    <property type="entry name" value="DIGUANYLATE CYCLASE DGCC-RELATED"/>
    <property type="match status" value="1"/>
</dbReference>
<evidence type="ECO:0000313" key="5">
    <source>
        <dbReference type="Proteomes" id="UP000636960"/>
    </source>
</evidence>
<protein>
    <recommendedName>
        <fullName evidence="6">Non-specific serine/threonine protein kinase</fullName>
    </recommendedName>
</protein>
<dbReference type="Pfam" id="PF01590">
    <property type="entry name" value="GAF"/>
    <property type="match status" value="1"/>
</dbReference>
<organism evidence="4 5">
    <name type="scientific">Paractinoplanes rishiriensis</name>
    <dbReference type="NCBI Taxonomy" id="1050105"/>
    <lineage>
        <taxon>Bacteria</taxon>
        <taxon>Bacillati</taxon>
        <taxon>Actinomycetota</taxon>
        <taxon>Actinomycetes</taxon>
        <taxon>Micromonosporales</taxon>
        <taxon>Micromonosporaceae</taxon>
        <taxon>Paractinoplanes</taxon>
    </lineage>
</organism>
<dbReference type="PROSITE" id="PS50887">
    <property type="entry name" value="GGDEF"/>
    <property type="match status" value="1"/>
</dbReference>
<dbReference type="SUPFAM" id="SSF56112">
    <property type="entry name" value="Protein kinase-like (PK-like)"/>
    <property type="match status" value="1"/>
</dbReference>
<dbReference type="Gene3D" id="3.30.70.270">
    <property type="match status" value="1"/>
</dbReference>
<reference evidence="4" key="1">
    <citation type="submission" date="2021-01" db="EMBL/GenBank/DDBJ databases">
        <title>Whole genome shotgun sequence of Actinoplanes rishiriensis NBRC 108556.</title>
        <authorList>
            <person name="Komaki H."/>
            <person name="Tamura T."/>
        </authorList>
    </citation>
    <scope>NUCLEOTIDE SEQUENCE</scope>
    <source>
        <strain evidence="4">NBRC 108556</strain>
    </source>
</reference>
<evidence type="ECO:0000256" key="1">
    <source>
        <dbReference type="ARBA" id="ARBA00004167"/>
    </source>
</evidence>
<feature type="domain" description="GGDEF" evidence="3">
    <location>
        <begin position="1571"/>
        <end position="1700"/>
    </location>
</feature>
<comment type="caution">
    <text evidence="4">The sequence shown here is derived from an EMBL/GenBank/DDBJ whole genome shotgun (WGS) entry which is preliminary data.</text>
</comment>
<dbReference type="InterPro" id="IPR029016">
    <property type="entry name" value="GAF-like_dom_sf"/>
</dbReference>
<dbReference type="InterPro" id="IPR029787">
    <property type="entry name" value="Nucleotide_cyclase"/>
</dbReference>
<evidence type="ECO:0008006" key="6">
    <source>
        <dbReference type="Google" id="ProtNLM"/>
    </source>
</evidence>
<dbReference type="Gene3D" id="1.10.510.10">
    <property type="entry name" value="Transferase(Phosphotransferase) domain 1"/>
    <property type="match status" value="1"/>
</dbReference>
<dbReference type="GO" id="GO:0005886">
    <property type="term" value="C:plasma membrane"/>
    <property type="evidence" value="ECO:0007669"/>
    <property type="project" value="TreeGrafter"/>
</dbReference>
<dbReference type="InterPro" id="IPR050469">
    <property type="entry name" value="Diguanylate_Cyclase"/>
</dbReference>
<dbReference type="SUPFAM" id="SSF55073">
    <property type="entry name" value="Nucleotide cyclase"/>
    <property type="match status" value="1"/>
</dbReference>
<dbReference type="Gene3D" id="3.40.50.300">
    <property type="entry name" value="P-loop containing nucleotide triphosphate hydrolases"/>
    <property type="match status" value="1"/>
</dbReference>
<dbReference type="NCBIfam" id="TIGR00254">
    <property type="entry name" value="GGDEF"/>
    <property type="match status" value="1"/>
</dbReference>
<sequence length="1700" mass="180912">MPPDAFEVLGEIGRGAEAVVHRVRRDGTEYAMKLLQPSTAAHDEVLRRLHRTVALLAAARHPSLVRVHEVGVHDGRPYVLLDLVEGRRLTDVLAGGPLPDADLIRVGLGLAGALTAVHGCGLVHRDVKPDNVLLEADGSPRLIDFGLAERVAGETGDQVAGTLAYTAPERTGMLHRQADGRADLYSLGVLLYECATGSAPYSSSDVGELLRLHAVAPVPDPRDAAPALSPALAGIIRKLLAKDPDDRYQSGTGLLADLEAARTQPDFALGTADEPVVAADVPFVGRDRELAALTELRQRGGFVQVRGAAGSGRTRLVQEFTAAVARDGHLVLNARCARDRTQPLTVLRAAIDAHLRAVKTLPAALARVREAAGEAAPLVQTLSTGLAEVLAAGEQVSDVSQGAYLSVLAEFLGALATRSGGAVLTVDDVQWCDEATLRVLQLIAPGAPLLVVAIARDDTDVPGVTATVDVEPLDAAGTAALVAATNGGLSISDEVAARLAARSHGNPFTLLAYVTAVVDAGLVRVHPGGWSVDVAGLDALELPTGVAELVLNRVAALDPVSRRVLGLAAVAGHRFAAGLVAELSGDDRHAVLGVLRDGTREGLVEVREDGTYAFPHDRIRQALIDQFDEATRRHLHDDVADLLDRYPDRDADTVYALAQHRIDGSPGYAPADLVRSCHAAGELALAEYAPEAAVYYLEHAAVMAQRGGIRTGHAFHELLGRAYHQAARLDEAAATLRVAVASATDPLQRAHSLHLLGRVHESAFDTVSQIRAADEALAELGRSLPRNPVLRVLSSIGCLFAGLLVWLTRVGYGRARGRARERDVLVCSLFEDLGSAYLRDLRPRESVVYALRAPLPASRIGLTPESVSTLNAISFLCETLRMHRLADRLWTAADRGAAALGDPALAARASWRRGIARHNNGIDSGETLREVLDRQDRWLNFGFLLDAHSVLAWDWLLHGDMFELRAEIAASRQRADAHGQSDRSSVVTTEACLLALQGREVEAAAHLLQLDGLQSLQHYQVDVLIARVRGALERGDLGEAYEQAVGEFDALGLSPLDVLPAQHGFYVIRAYAELERLRTATEEARGARLAAAKAAVAVVGKVTRRPLMAAHRHVVEAALADLSGDPAQALAKLAAAAPVLRTVDAPLVAFEAAVVAARALRALRVPGQALREARTALAIAEEQGWPQRARRVVAEFGLNPAVPASATTTAGDSWHGQRWAALQQVSLAASRVLDPARLARIALDETIRILGAERAYLLLEDEAVAGLGRFVGRDAGGNELTELAGYSASLVERIRADRRAVVVTGTQEGEAPGSRSMVAYGLRSILVAPLLLDDRLLGVVYLDSRVAKGMFTAADVDTLTAITHHVAVSLETARTAQLELAVTAANRQRDLAETLRQAMAWFTDTLEPDVVLGRAFTSLRRGGVEGHAYVVLGESGEQSVVVKHLHGEEVRREPVDVDPADLHTAADAEAAAHLLGLPEPAASWLVVPLIARGVRRGVLLVASARPEAYGETDLEIVAALAGQAMAAYDNALLFAQVNEHARIDALTGIANRRHFFDLAGGELADAHRYQNRLAAVMLDIDHFKKINDTYGHQAGDEVIREVVRRLAATGRPGDLLARYGGEEFVLLLPDVGDDAAAIAERLRADVAAGPVGTAAGDVPVTISIGVAHLDPAERIDALLARADACLYQAKTSGRNRVVLT</sequence>
<gene>
    <name evidence="4" type="ORF">Ari01nite_95730</name>
</gene>
<proteinExistence type="predicted"/>
<evidence type="ECO:0000259" key="2">
    <source>
        <dbReference type="PROSITE" id="PS50011"/>
    </source>
</evidence>
<dbReference type="Pfam" id="PF13191">
    <property type="entry name" value="AAA_16"/>
    <property type="match status" value="1"/>
</dbReference>
<dbReference type="InterPro" id="IPR008271">
    <property type="entry name" value="Ser/Thr_kinase_AS"/>
</dbReference>
<dbReference type="GO" id="GO:0052621">
    <property type="term" value="F:diguanylate cyclase activity"/>
    <property type="evidence" value="ECO:0007669"/>
    <property type="project" value="TreeGrafter"/>
</dbReference>
<dbReference type="InterPro" id="IPR011009">
    <property type="entry name" value="Kinase-like_dom_sf"/>
</dbReference>
<feature type="domain" description="Protein kinase" evidence="2">
    <location>
        <begin position="6"/>
        <end position="267"/>
    </location>
</feature>
<dbReference type="Gene3D" id="3.30.200.20">
    <property type="entry name" value="Phosphorylase Kinase, domain 1"/>
    <property type="match status" value="1"/>
</dbReference>
<dbReference type="InterPro" id="IPR003018">
    <property type="entry name" value="GAF"/>
</dbReference>
<dbReference type="Gene3D" id="3.30.450.40">
    <property type="match status" value="2"/>
</dbReference>
<dbReference type="CDD" id="cd14014">
    <property type="entry name" value="STKc_PknB_like"/>
    <property type="match status" value="1"/>
</dbReference>
<dbReference type="GO" id="GO:0043709">
    <property type="term" value="P:cell adhesion involved in single-species biofilm formation"/>
    <property type="evidence" value="ECO:0007669"/>
    <property type="project" value="TreeGrafter"/>
</dbReference>
<dbReference type="SMART" id="SM00065">
    <property type="entry name" value="GAF"/>
    <property type="match status" value="2"/>
</dbReference>
<dbReference type="Pfam" id="PF13492">
    <property type="entry name" value="GAF_3"/>
    <property type="match status" value="1"/>
</dbReference>
<dbReference type="GO" id="GO:0004672">
    <property type="term" value="F:protein kinase activity"/>
    <property type="evidence" value="ECO:0007669"/>
    <property type="project" value="InterPro"/>
</dbReference>
<dbReference type="FunFam" id="3.30.70.270:FF:000001">
    <property type="entry name" value="Diguanylate cyclase domain protein"/>
    <property type="match status" value="1"/>
</dbReference>
<dbReference type="GO" id="GO:0005524">
    <property type="term" value="F:ATP binding"/>
    <property type="evidence" value="ECO:0007669"/>
    <property type="project" value="InterPro"/>
</dbReference>